<keyword evidence="2" id="KW-0732">Signal</keyword>
<feature type="chain" id="PRO_5030037143" evidence="2">
    <location>
        <begin position="20"/>
        <end position="160"/>
    </location>
</feature>
<protein>
    <submittedName>
        <fullName evidence="3">Uncharacterized protein</fullName>
    </submittedName>
</protein>
<name>A0A1W6LHU0_9BURK</name>
<dbReference type="EMBL" id="CP015118">
    <property type="protein sequence ID" value="ARN23786.1"/>
    <property type="molecule type" value="Genomic_DNA"/>
</dbReference>
<dbReference type="Proteomes" id="UP000193427">
    <property type="component" value="Chromosome"/>
</dbReference>
<feature type="compositionally biased region" description="Basic and acidic residues" evidence="1">
    <location>
        <begin position="122"/>
        <end position="135"/>
    </location>
</feature>
<feature type="compositionally biased region" description="Basic residues" evidence="1">
    <location>
        <begin position="149"/>
        <end position="160"/>
    </location>
</feature>
<sequence length="160" mass="18438">MKKILMAAGLAAVSLHSMASPNVGVSVSVGQPGFYGRIDIGNAPPAAVIYPQPVIIQQPPVIVAHRPPIYLRVPPGHQKNWRKYCGRYEACGQPVYFVRDDWYRDHYRRPAPPPRVVYREDRRDWRDDRHDDRHDRHDRHDHRDDRGHHGNGHGKGHGRD</sequence>
<dbReference type="STRING" id="946333.A4W93_08070"/>
<evidence type="ECO:0000256" key="1">
    <source>
        <dbReference type="SAM" id="MobiDB-lite"/>
    </source>
</evidence>
<dbReference type="KEGG" id="rgu:A4W93_08070"/>
<dbReference type="AlphaFoldDB" id="A0A1W6LHU0"/>
<proteinExistence type="predicted"/>
<keyword evidence="4" id="KW-1185">Reference proteome</keyword>
<reference evidence="3 4" key="1">
    <citation type="submission" date="2016-04" db="EMBL/GenBank/DDBJ databases">
        <title>Complete genome sequence of natural rubber-degrading, novel Gram-negative bacterium, Rhizobacter gummiphilus strain NS21.</title>
        <authorList>
            <person name="Tabata M."/>
            <person name="Kasai D."/>
            <person name="Fukuda M."/>
        </authorList>
    </citation>
    <scope>NUCLEOTIDE SEQUENCE [LARGE SCALE GENOMIC DNA]</scope>
    <source>
        <strain evidence="3 4">NS21</strain>
    </source>
</reference>
<accession>A0A1W6LHU0</accession>
<gene>
    <name evidence="3" type="ORF">A4W93_08070</name>
</gene>
<evidence type="ECO:0000256" key="2">
    <source>
        <dbReference type="SAM" id="SignalP"/>
    </source>
</evidence>
<dbReference type="OrthoDB" id="8536851at2"/>
<organism evidence="3 4">
    <name type="scientific">Piscinibacter gummiphilus</name>
    <dbReference type="NCBI Taxonomy" id="946333"/>
    <lineage>
        <taxon>Bacteria</taxon>
        <taxon>Pseudomonadati</taxon>
        <taxon>Pseudomonadota</taxon>
        <taxon>Betaproteobacteria</taxon>
        <taxon>Burkholderiales</taxon>
        <taxon>Sphaerotilaceae</taxon>
        <taxon>Piscinibacter</taxon>
    </lineage>
</organism>
<evidence type="ECO:0000313" key="3">
    <source>
        <dbReference type="EMBL" id="ARN23786.1"/>
    </source>
</evidence>
<feature type="signal peptide" evidence="2">
    <location>
        <begin position="1"/>
        <end position="19"/>
    </location>
</feature>
<evidence type="ECO:0000313" key="4">
    <source>
        <dbReference type="Proteomes" id="UP000193427"/>
    </source>
</evidence>
<feature type="region of interest" description="Disordered" evidence="1">
    <location>
        <begin position="122"/>
        <end position="160"/>
    </location>
</feature>